<dbReference type="AlphaFoldDB" id="A0A142VVY5"/>
<keyword evidence="1" id="KW-0812">Transmembrane</keyword>
<protein>
    <recommendedName>
        <fullName evidence="4">DUF2244 domain-containing protein</fullName>
    </recommendedName>
</protein>
<feature type="transmembrane region" description="Helical" evidence="1">
    <location>
        <begin position="44"/>
        <end position="61"/>
    </location>
</feature>
<dbReference type="EMBL" id="CP013342">
    <property type="protein sequence ID" value="AMU93415.1"/>
    <property type="molecule type" value="Genomic_DNA"/>
</dbReference>
<evidence type="ECO:0000313" key="2">
    <source>
        <dbReference type="EMBL" id="AMU93415.1"/>
    </source>
</evidence>
<evidence type="ECO:0008006" key="4">
    <source>
        <dbReference type="Google" id="ProtNLM"/>
    </source>
</evidence>
<dbReference type="STRING" id="1219058.AOA14_02210"/>
<evidence type="ECO:0000256" key="1">
    <source>
        <dbReference type="SAM" id="Phobius"/>
    </source>
</evidence>
<reference evidence="2 3" key="2">
    <citation type="journal article" date="2016" name="Genome Announc.">
        <title>Complete Genome Sequence of Sphingopyxis terrae Strain 203-1 (NBRC 111660), a Polyethylene Glycol Degrader.</title>
        <authorList>
            <person name="Ohtsubo Y."/>
            <person name="Nonoyama S."/>
            <person name="Nagata Y."/>
            <person name="Numata M."/>
            <person name="Tsuchikane K."/>
            <person name="Hosoyama A."/>
            <person name="Yamazoe A."/>
            <person name="Tsuda M."/>
            <person name="Fujita N."/>
            <person name="Kawai F."/>
        </authorList>
    </citation>
    <scope>NUCLEOTIDE SEQUENCE [LARGE SCALE GENOMIC DNA]</scope>
    <source>
        <strain evidence="2 3">203-1</strain>
    </source>
</reference>
<proteinExistence type="predicted"/>
<sequence length="171" mass="20099">MYEIMRRPEGWHADDEASAFDAPDGIRLRMRENRSRLTEHGRETFTVLILLFMAMAILPALQGRWLVPLFALSTMAALVLALEWHQRNPPPEEWLELSDGRFVWRGRSRAAVDLPSYWLRFELERRGPTDCRLVFHHRMQRFEVGHCLNLDERREIAPILARALAASNHMR</sequence>
<dbReference type="Pfam" id="PF10003">
    <property type="entry name" value="DUF2244"/>
    <property type="match status" value="1"/>
</dbReference>
<reference evidence="3" key="1">
    <citation type="submission" date="2015-11" db="EMBL/GenBank/DDBJ databases">
        <title>Complete genome sequence of a polyethylene glycol-degrading strain Sphingopyxis terrae strain 203-1 (NBRC 15098).</title>
        <authorList>
            <person name="Yoshiyuki O."/>
            <person name="Shouta N."/>
            <person name="Nagata Y."/>
            <person name="Numata M."/>
            <person name="Tsuchikane K."/>
            <person name="Hosoyama A."/>
            <person name="Yamazoe A."/>
            <person name="Tsuda M."/>
            <person name="Fujita N."/>
            <person name="Kawai F."/>
        </authorList>
    </citation>
    <scope>NUCLEOTIDE SEQUENCE [LARGE SCALE GENOMIC DNA]</scope>
    <source>
        <strain evidence="3">203-1</strain>
    </source>
</reference>
<keyword evidence="1" id="KW-0472">Membrane</keyword>
<dbReference type="InterPro" id="IPR019253">
    <property type="entry name" value="DUF2244_TM"/>
</dbReference>
<dbReference type="Proteomes" id="UP000076234">
    <property type="component" value="Chromosome"/>
</dbReference>
<dbReference type="KEGG" id="ster:AOA14_02210"/>
<gene>
    <name evidence="2" type="ORF">AOA14_02210</name>
</gene>
<keyword evidence="1" id="KW-1133">Transmembrane helix</keyword>
<evidence type="ECO:0000313" key="3">
    <source>
        <dbReference type="Proteomes" id="UP000076234"/>
    </source>
</evidence>
<name>A0A142VVY5_9SPHN</name>
<accession>A0A142VVY5</accession>
<organism evidence="2 3">
    <name type="scientific">Sphingopyxis terrae subsp. terrae NBRC 15098</name>
    <dbReference type="NCBI Taxonomy" id="1219058"/>
    <lineage>
        <taxon>Bacteria</taxon>
        <taxon>Pseudomonadati</taxon>
        <taxon>Pseudomonadota</taxon>
        <taxon>Alphaproteobacteria</taxon>
        <taxon>Sphingomonadales</taxon>
        <taxon>Sphingomonadaceae</taxon>
        <taxon>Sphingopyxis</taxon>
    </lineage>
</organism>